<dbReference type="EMBL" id="JBHFPV010000001">
    <property type="protein sequence ID" value="MFH6603005.1"/>
    <property type="molecule type" value="Genomic_DNA"/>
</dbReference>
<organism evidence="1 2">
    <name type="scientific">Meishania litoralis</name>
    <dbReference type="NCBI Taxonomy" id="3434685"/>
    <lineage>
        <taxon>Bacteria</taxon>
        <taxon>Pseudomonadati</taxon>
        <taxon>Bacteroidota</taxon>
        <taxon>Flavobacteriia</taxon>
        <taxon>Flavobacteriales</taxon>
        <taxon>Flavobacteriaceae</taxon>
        <taxon>Meishania</taxon>
    </lineage>
</organism>
<protein>
    <submittedName>
        <fullName evidence="1">RNA polymerase sigma factor</fullName>
    </submittedName>
</protein>
<name>A0ACC7LIG5_9FLAO</name>
<comment type="caution">
    <text evidence="1">The sequence shown here is derived from an EMBL/GenBank/DDBJ whole genome shotgun (WGS) entry which is preliminary data.</text>
</comment>
<gene>
    <name evidence="1" type="ORF">ACEZ3G_05915</name>
</gene>
<evidence type="ECO:0000313" key="1">
    <source>
        <dbReference type="EMBL" id="MFH6603005.1"/>
    </source>
</evidence>
<sequence length="188" mass="21634">MGLEELIKKCKQGDRQAQEQLYRQYSHILFGICLKYSHNKMEAEDNLHDSFMTIYDKIGQFSAKGSFEGWMKRITVNTILQKFRKVEQLNLVSDNIENPTEVEMDNEPVDLSTLLNFIQELPNKYRATFNLYVLDGYSHKEIGELLGTSAGTSKSNLARARNILKEKIETITTRSIISVLIIVFGYTL</sequence>
<accession>A0ACC7LIG5</accession>
<proteinExistence type="predicted"/>
<evidence type="ECO:0000313" key="2">
    <source>
        <dbReference type="Proteomes" id="UP001595191"/>
    </source>
</evidence>
<keyword evidence="2" id="KW-1185">Reference proteome</keyword>
<reference evidence="1" key="1">
    <citation type="submission" date="2024-09" db="EMBL/GenBank/DDBJ databases">
        <authorList>
            <person name="Liu J."/>
        </authorList>
    </citation>
    <scope>NUCLEOTIDE SEQUENCE</scope>
    <source>
        <strain evidence="1">NBU2967</strain>
    </source>
</reference>
<dbReference type="Proteomes" id="UP001595191">
    <property type="component" value="Unassembled WGS sequence"/>
</dbReference>